<evidence type="ECO:0000313" key="1">
    <source>
        <dbReference type="EMBL" id="AFZ79658.1"/>
    </source>
</evidence>
<evidence type="ECO:0000313" key="2">
    <source>
        <dbReference type="Proteomes" id="UP000031512"/>
    </source>
</evidence>
<dbReference type="KEGG" id="beq:BEWA_025070"/>
<dbReference type="VEuPathDB" id="PiroplasmaDB:BEWA_025070"/>
<keyword evidence="2" id="KW-1185">Reference proteome</keyword>
<gene>
    <name evidence="1" type="ORF">BEWA_025070</name>
</gene>
<dbReference type="RefSeq" id="XP_004829324.1">
    <property type="nucleotide sequence ID" value="XM_004829267.1"/>
</dbReference>
<proteinExistence type="predicted"/>
<sequence>MIQSTTKTVDVNYGKASDIDCSARSMPESIYYFPVGNPTEPLIQTLRILRRANFFWSRHYDSELFHQKQIECAVYFYGLVPYITILEPLVRVSYIYNRNPSSINKNLLINIYVTIYSALESLRQYSEYNYNELTEVSIRRSLRSNCCIPLPANIVYWYLRVYTFMTSKERHTSSEICMYYGSLNTNDHVQTIPNGTGSNVTKTLPKNDSEGDCENVQQTAGFTHSQSANIPKVLPITSKEGEFAQCADYLMDSTYHLEDNKTSNNVTFPIMEHFDGSTVPRNPPGNERLMVHNSDEDNVANIGESIDTRYAVLVFIFKRNDNRSKVHNSPRHLSYRRGTSEAAAEKRSVISTF</sequence>
<reference evidence="1 2" key="1">
    <citation type="journal article" date="2012" name="BMC Genomics">
        <title>Comparative genomic analysis and phylogenetic position of Theileria equi.</title>
        <authorList>
            <person name="Kappmeyer L.S."/>
            <person name="Thiagarajan M."/>
            <person name="Herndon D.R."/>
            <person name="Ramsay J.D."/>
            <person name="Caler E."/>
            <person name="Djikeng A."/>
            <person name="Gillespie J.J."/>
            <person name="Lau A.O."/>
            <person name="Roalson E.H."/>
            <person name="Silva J.C."/>
            <person name="Silva M.G."/>
            <person name="Suarez C.E."/>
            <person name="Ueti M.W."/>
            <person name="Nene V.M."/>
            <person name="Mealey R.H."/>
            <person name="Knowles D.P."/>
            <person name="Brayton K.A."/>
        </authorList>
    </citation>
    <scope>NUCLEOTIDE SEQUENCE [LARGE SCALE GENOMIC DNA]</scope>
    <source>
        <strain evidence="1 2">WA</strain>
    </source>
</reference>
<organism evidence="1 2">
    <name type="scientific">Theileria equi strain WA</name>
    <dbReference type="NCBI Taxonomy" id="1537102"/>
    <lineage>
        <taxon>Eukaryota</taxon>
        <taxon>Sar</taxon>
        <taxon>Alveolata</taxon>
        <taxon>Apicomplexa</taxon>
        <taxon>Aconoidasida</taxon>
        <taxon>Piroplasmida</taxon>
        <taxon>Theileriidae</taxon>
        <taxon>Theileria</taxon>
    </lineage>
</organism>
<dbReference type="EMBL" id="CP001669">
    <property type="protein sequence ID" value="AFZ79658.1"/>
    <property type="molecule type" value="Genomic_DNA"/>
</dbReference>
<accession>L0AWM3</accession>
<protein>
    <submittedName>
        <fullName evidence="1">Uncharacterized protein</fullName>
    </submittedName>
</protein>
<name>L0AWM3_THEEQ</name>
<dbReference type="GeneID" id="15806908"/>
<dbReference type="AlphaFoldDB" id="L0AWM3"/>
<dbReference type="Proteomes" id="UP000031512">
    <property type="component" value="Chromosome 1"/>
</dbReference>